<accession>A0A5F8AP66</accession>
<dbReference type="VEuPathDB" id="HostDB:ENSMMUG00000061901"/>
<reference evidence="1" key="3">
    <citation type="submission" date="2025-09" db="UniProtKB">
        <authorList>
            <consortium name="Ensembl"/>
        </authorList>
    </citation>
    <scope>IDENTIFICATION</scope>
    <source>
        <strain evidence="1">17573</strain>
    </source>
</reference>
<protein>
    <submittedName>
        <fullName evidence="1">Uncharacterized protein</fullName>
    </submittedName>
</protein>
<dbReference type="Bgee" id="ENSMMUG00000061901">
    <property type="expression patterns" value="Expressed in fibroblast and 14 other cell types or tissues"/>
</dbReference>
<evidence type="ECO:0000313" key="1">
    <source>
        <dbReference type="Ensembl" id="ENSMMUP00000079631.1"/>
    </source>
</evidence>
<keyword evidence="2" id="KW-1185">Reference proteome</keyword>
<dbReference type="AlphaFoldDB" id="A0A5F8AP66"/>
<evidence type="ECO:0000313" key="2">
    <source>
        <dbReference type="Proteomes" id="UP000006718"/>
    </source>
</evidence>
<reference evidence="1" key="1">
    <citation type="submission" date="2019-01" db="EMBL/GenBank/DDBJ databases">
        <authorList>
            <person name="Graves T."/>
            <person name="Eichler E.E."/>
            <person name="Wilson R.K."/>
        </authorList>
    </citation>
    <scope>NUCLEOTIDE SEQUENCE [LARGE SCALE GENOMIC DNA]</scope>
    <source>
        <strain evidence="1">17573</strain>
    </source>
</reference>
<dbReference type="InParanoid" id="A0A5F8AP66"/>
<sequence length="133" mass="15302">MEILIVSPNQFQFCHAHYLLLQKVFEPELRIYYCISSRARWLTYVIPALCKAKAGGSPVRSSKPARPTWRKSVSTKNTKVSWTWWQMPVIPATRKLRHKNRLNPGDRGCSEPRLCHCTPAWATEGDSTPSYVN</sequence>
<name>A0A5F8AP66_MACMU</name>
<dbReference type="Ensembl" id="ENSMMUT00000106059.1">
    <property type="protein sequence ID" value="ENSMMUP00000079631.1"/>
    <property type="gene ID" value="ENSMMUG00000061901.1"/>
</dbReference>
<reference evidence="1" key="2">
    <citation type="submission" date="2025-08" db="UniProtKB">
        <authorList>
            <consortium name="Ensembl"/>
        </authorList>
    </citation>
    <scope>IDENTIFICATION</scope>
    <source>
        <strain evidence="1">17573</strain>
    </source>
</reference>
<proteinExistence type="predicted"/>
<dbReference type="Proteomes" id="UP000006718">
    <property type="component" value="Unassembled WGS sequence"/>
</dbReference>
<dbReference type="GeneTree" id="ENSGT00940000163244"/>
<organism evidence="1 2">
    <name type="scientific">Macaca mulatta</name>
    <name type="common">Rhesus macaque</name>
    <dbReference type="NCBI Taxonomy" id="9544"/>
    <lineage>
        <taxon>Eukaryota</taxon>
        <taxon>Metazoa</taxon>
        <taxon>Chordata</taxon>
        <taxon>Craniata</taxon>
        <taxon>Vertebrata</taxon>
        <taxon>Euteleostomi</taxon>
        <taxon>Mammalia</taxon>
        <taxon>Eutheria</taxon>
        <taxon>Euarchontoglires</taxon>
        <taxon>Primates</taxon>
        <taxon>Haplorrhini</taxon>
        <taxon>Catarrhini</taxon>
        <taxon>Cercopithecidae</taxon>
        <taxon>Cercopithecinae</taxon>
        <taxon>Macaca</taxon>
    </lineage>
</organism>